<protein>
    <submittedName>
        <fullName evidence="2">Uncharacterized protein</fullName>
    </submittedName>
</protein>
<dbReference type="VEuPathDB" id="CryptoDB:Cvel_18189"/>
<evidence type="ECO:0000313" key="2">
    <source>
        <dbReference type="EMBL" id="CEM16535.1"/>
    </source>
</evidence>
<accession>A0A0G4FQ26</accession>
<sequence length="266" mass="30190">MQPYRVDKREEAKVQGTTAGAQNHLERWTLMWFQICPLLIEFKVLDTGKKHAADPEEFTKLTAKHVAPGTNLIGDGGVEFREKSLARLGIYLEQTAHLRGVYVLRGQSDSVGNPKSQLHAEARFRPLRLFISEYGLQRQQHEDDPTVLEHYLAEFATKVEEGWFHDEHGFVFAKLIQILVEVHAHRGFPLVRAEGRGKRQRKRKQSQIDAYPADLEEALGDSSSDPSSELDSSSEPPQSSFLQREEEGEGVERWTGGEGRREGDED</sequence>
<evidence type="ECO:0000256" key="1">
    <source>
        <dbReference type="SAM" id="MobiDB-lite"/>
    </source>
</evidence>
<feature type="compositionally biased region" description="Low complexity" evidence="1">
    <location>
        <begin position="221"/>
        <end position="240"/>
    </location>
</feature>
<name>A0A0G4FQ26_9ALVE</name>
<proteinExistence type="predicted"/>
<dbReference type="PhylomeDB" id="A0A0G4FQ26"/>
<gene>
    <name evidence="2" type="ORF">Cvel_18189</name>
</gene>
<dbReference type="EMBL" id="CDMZ01000542">
    <property type="protein sequence ID" value="CEM16535.1"/>
    <property type="molecule type" value="Genomic_DNA"/>
</dbReference>
<organism evidence="2">
    <name type="scientific">Chromera velia CCMP2878</name>
    <dbReference type="NCBI Taxonomy" id="1169474"/>
    <lineage>
        <taxon>Eukaryota</taxon>
        <taxon>Sar</taxon>
        <taxon>Alveolata</taxon>
        <taxon>Colpodellida</taxon>
        <taxon>Chromeraceae</taxon>
        <taxon>Chromera</taxon>
    </lineage>
</organism>
<reference evidence="2" key="1">
    <citation type="submission" date="2014-11" db="EMBL/GenBank/DDBJ databases">
        <authorList>
            <person name="Otto D Thomas"/>
            <person name="Naeem Raeece"/>
        </authorList>
    </citation>
    <scope>NUCLEOTIDE SEQUENCE</scope>
</reference>
<dbReference type="AlphaFoldDB" id="A0A0G4FQ26"/>
<feature type="region of interest" description="Disordered" evidence="1">
    <location>
        <begin position="194"/>
        <end position="266"/>
    </location>
</feature>